<organism evidence="3 4">
    <name type="scientific">Paenibacillus chibensis</name>
    <dbReference type="NCBI Taxonomy" id="59846"/>
    <lineage>
        <taxon>Bacteria</taxon>
        <taxon>Bacillati</taxon>
        <taxon>Bacillota</taxon>
        <taxon>Bacilli</taxon>
        <taxon>Bacillales</taxon>
        <taxon>Paenibacillaceae</taxon>
        <taxon>Paenibacillus</taxon>
    </lineage>
</organism>
<evidence type="ECO:0000313" key="4">
    <source>
        <dbReference type="Proteomes" id="UP001343257"/>
    </source>
</evidence>
<accession>A0ABU6PPI0</accession>
<protein>
    <submittedName>
        <fullName evidence="3">Stalk domain-containing protein</fullName>
    </submittedName>
</protein>
<comment type="caution">
    <text evidence="3">The sequence shown here is derived from an EMBL/GenBank/DDBJ whole genome shotgun (WGS) entry which is preliminary data.</text>
</comment>
<feature type="domain" description="Copper amine oxidase-like N-terminal" evidence="2">
    <location>
        <begin position="411"/>
        <end position="509"/>
    </location>
</feature>
<evidence type="ECO:0000259" key="2">
    <source>
        <dbReference type="Pfam" id="PF07833"/>
    </source>
</evidence>
<dbReference type="SUPFAM" id="SSF55383">
    <property type="entry name" value="Copper amine oxidase, domain N"/>
    <property type="match status" value="1"/>
</dbReference>
<dbReference type="RefSeq" id="WP_328276086.1">
    <property type="nucleotide sequence ID" value="NZ_JARTLD010000012.1"/>
</dbReference>
<sequence>MKRFKWGIAAVLPLLLVLLAGCQAVGGVDVSKAALSTLDVKSSMSKQTLSLQLVPADGKLNADDQKAIELLNSLSLTIDQAAMQDANTASLEGSVQVKGKKLPFHLAMDKKAMTLAVDGMTQPISVPLELENMDLGMMMPGLDMNNESLIQTYKDVLGFLLKHTPNPSSISVSPVSEKVNGETLSLQKLHIDIRGDELVGLAKGFLTSLSKDKEGVKQLVTRLYDAYYPLFAAYAGAPEEETAAPSQAEKEKNINEAVDELMSALDEILPDYDKNVDELLGEAPELSDMLSKNTVLSMDFMLDSKLNIRKQNMDLTVQLPASEDLPIKQVKVHSEAETWKINEPVTIHNVDTSKGLWDVSASEATPGEVLRHLDRQSDLYRLLMDDLNMTSKSFYMYTDEDPTVLYDPGYEPVIVKNVMMVPVKYVADELDAQLLWDAKTKSMTLIDDLTGSKIVLKMGSNQASIDGVTETLSQPVQNLDGYAYVPMRFITKALGAQGYWDAKEQLVTIERK</sequence>
<reference evidence="3 4" key="1">
    <citation type="submission" date="2023-03" db="EMBL/GenBank/DDBJ databases">
        <title>Bacillus Genome Sequencing.</title>
        <authorList>
            <person name="Dunlap C."/>
        </authorList>
    </citation>
    <scope>NUCLEOTIDE SEQUENCE [LARGE SCALE GENOMIC DNA]</scope>
    <source>
        <strain evidence="3 4">NRS-52</strain>
    </source>
</reference>
<gene>
    <name evidence="3" type="ORF">P9847_05640</name>
</gene>
<feature type="chain" id="PRO_5045883856" evidence="1">
    <location>
        <begin position="25"/>
        <end position="512"/>
    </location>
</feature>
<dbReference type="PROSITE" id="PS51257">
    <property type="entry name" value="PROKAR_LIPOPROTEIN"/>
    <property type="match status" value="1"/>
</dbReference>
<evidence type="ECO:0000256" key="1">
    <source>
        <dbReference type="SAM" id="SignalP"/>
    </source>
</evidence>
<evidence type="ECO:0000313" key="3">
    <source>
        <dbReference type="EMBL" id="MED5016784.1"/>
    </source>
</evidence>
<keyword evidence="1" id="KW-0732">Signal</keyword>
<dbReference type="InterPro" id="IPR036582">
    <property type="entry name" value="Mao_N_sf"/>
</dbReference>
<dbReference type="InterPro" id="IPR012854">
    <property type="entry name" value="Cu_amine_oxidase-like_N"/>
</dbReference>
<dbReference type="EMBL" id="JARTLD010000012">
    <property type="protein sequence ID" value="MED5016784.1"/>
    <property type="molecule type" value="Genomic_DNA"/>
</dbReference>
<dbReference type="Gene3D" id="3.30.457.10">
    <property type="entry name" value="Copper amine oxidase-like, N-terminal domain"/>
    <property type="match status" value="1"/>
</dbReference>
<dbReference type="Pfam" id="PF07833">
    <property type="entry name" value="Cu_amine_oxidN1"/>
    <property type="match status" value="1"/>
</dbReference>
<keyword evidence="4" id="KW-1185">Reference proteome</keyword>
<feature type="signal peptide" evidence="1">
    <location>
        <begin position="1"/>
        <end position="24"/>
    </location>
</feature>
<proteinExistence type="predicted"/>
<name>A0ABU6PPI0_9BACL</name>
<dbReference type="Proteomes" id="UP001343257">
    <property type="component" value="Unassembled WGS sequence"/>
</dbReference>